<evidence type="ECO:0000256" key="6">
    <source>
        <dbReference type="ARBA" id="ARBA00023077"/>
    </source>
</evidence>
<keyword evidence="4 9" id="KW-0812">Transmembrane</keyword>
<keyword evidence="15" id="KW-1185">Reference proteome</keyword>
<dbReference type="GO" id="GO:0009279">
    <property type="term" value="C:cell outer membrane"/>
    <property type="evidence" value="ECO:0007669"/>
    <property type="project" value="UniProtKB-SubCell"/>
</dbReference>
<dbReference type="CDD" id="cd01347">
    <property type="entry name" value="ligand_gated_channel"/>
    <property type="match status" value="1"/>
</dbReference>
<dbReference type="GO" id="GO:0033214">
    <property type="term" value="P:siderophore-iron import into cell"/>
    <property type="evidence" value="ECO:0007669"/>
    <property type="project" value="TreeGrafter"/>
</dbReference>
<keyword evidence="3 9" id="KW-1134">Transmembrane beta strand</keyword>
<dbReference type="EMBL" id="AP017372">
    <property type="protein sequence ID" value="BAU58862.1"/>
    <property type="molecule type" value="Genomic_DNA"/>
</dbReference>
<dbReference type="InterPro" id="IPR000531">
    <property type="entry name" value="Beta-barrel_TonB"/>
</dbReference>
<evidence type="ECO:0000259" key="12">
    <source>
        <dbReference type="Pfam" id="PF00593"/>
    </source>
</evidence>
<evidence type="ECO:0000256" key="3">
    <source>
        <dbReference type="ARBA" id="ARBA00022452"/>
    </source>
</evidence>
<reference evidence="14" key="1">
    <citation type="submission" date="2016-02" db="EMBL/GenBank/DDBJ databases">
        <title>Halorhodospira halochloris DSM-1059 complete genome, version 2.</title>
        <authorList>
            <person name="Tsukatani Y."/>
        </authorList>
    </citation>
    <scope>NUCLEOTIDE SEQUENCE</scope>
    <source>
        <strain evidence="14">DSM 1059</strain>
    </source>
</reference>
<organism evidence="14 15">
    <name type="scientific">Halorhodospira halochloris</name>
    <name type="common">Ectothiorhodospira halochloris</name>
    <dbReference type="NCBI Taxonomy" id="1052"/>
    <lineage>
        <taxon>Bacteria</taxon>
        <taxon>Pseudomonadati</taxon>
        <taxon>Pseudomonadota</taxon>
        <taxon>Gammaproteobacteria</taxon>
        <taxon>Chromatiales</taxon>
        <taxon>Ectothiorhodospiraceae</taxon>
        <taxon>Halorhodospira</taxon>
    </lineage>
</organism>
<dbReference type="InterPro" id="IPR037066">
    <property type="entry name" value="Plug_dom_sf"/>
</dbReference>
<sequence length="762" mass="86008">MKQPNPYRMFGTLTSTTILACAYGTASAETSTRLLDRVMITGDPDRIEEIPGSAQALDREALDRHSHTDPHRILRDIPGVTVLEEEGYGQFPHISMRGTPPERGERVTIMEDGVLVAPAPYAAPAGYYFPPIGRMDRVETRKGSSSIKYGPYTVGGALNMVSTPIPRERSGKADILFGSHNGRRMHAHIGGQEGENDQWGWLVEGYTEQSDGFKDLDNALSGPNQPEPNTGFDRRNLMTKLRWNSDPMAELYQEVEFKFATDERTVYDTYLGLTEQDYADDPYRRYAGSQIDEINTENDKFMLRHYIQPTANVDITTTIYRTETVRNWYKLHEVSDGNPDNGGEFTGIGDILDDPEEHSAEMDWIRGDIASWDDDSVGDVRANNREYFAHGLDVQMGYLFDAFGWEHELESGLRYHQDEEDRLQWHDSFAMEDGMMYKVDGSKRDTPGDVTNRLTEAEAIAGFVQNTMRQGSWTVTPGVRYEYVDVERRDWEGPNRSSANLDDDRPRSNTYREWIPGIGAVYDIDRRWSVLAGVHRGFAPGGSDPDGEAEESNNYELGARFRDAYTQAELIGFFNDYSNINAQCTQVGGGCEDEDDVAPIGEVEVYGLEATWLHDLGASQGWGVQVPVSLTYTLTRSEFRENIGKEEAPNNWAYARKGDSLPEIPEHEINARIGLAQEDWRINLAANWTDSVKAKADPDYSHQEIDSRVLIDLSGEYYITEDARLFAAAENLTDEEYVAHWRPAGARPGKPREFWAGIKVDF</sequence>
<proteinExistence type="inferred from homology"/>
<evidence type="ECO:0000256" key="7">
    <source>
        <dbReference type="ARBA" id="ARBA00023136"/>
    </source>
</evidence>
<keyword evidence="7 9" id="KW-0472">Membrane</keyword>
<dbReference type="KEGG" id="hhk:HH1059_21530"/>
<dbReference type="PROSITE" id="PS52016">
    <property type="entry name" value="TONB_DEPENDENT_REC_3"/>
    <property type="match status" value="1"/>
</dbReference>
<dbReference type="InterPro" id="IPR039426">
    <property type="entry name" value="TonB-dep_rcpt-like"/>
</dbReference>
<evidence type="ECO:0000313" key="15">
    <source>
        <dbReference type="Proteomes" id="UP000218890"/>
    </source>
</evidence>
<dbReference type="InterPro" id="IPR012910">
    <property type="entry name" value="Plug_dom"/>
</dbReference>
<dbReference type="SUPFAM" id="SSF56935">
    <property type="entry name" value="Porins"/>
    <property type="match status" value="1"/>
</dbReference>
<dbReference type="OrthoDB" id="9760494at2"/>
<accession>A0A0X8XBU3</accession>
<feature type="short sequence motif" description="TonB C-terminal box" evidence="10">
    <location>
        <begin position="745"/>
        <end position="762"/>
    </location>
</feature>
<evidence type="ECO:0000256" key="8">
    <source>
        <dbReference type="ARBA" id="ARBA00023237"/>
    </source>
</evidence>
<dbReference type="PROSITE" id="PS01156">
    <property type="entry name" value="TONB_DEPENDENT_REC_2"/>
    <property type="match status" value="1"/>
</dbReference>
<evidence type="ECO:0000256" key="5">
    <source>
        <dbReference type="ARBA" id="ARBA00022729"/>
    </source>
</evidence>
<evidence type="ECO:0000256" key="9">
    <source>
        <dbReference type="PROSITE-ProRule" id="PRU01360"/>
    </source>
</evidence>
<evidence type="ECO:0000256" key="10">
    <source>
        <dbReference type="PROSITE-ProRule" id="PRU10144"/>
    </source>
</evidence>
<evidence type="ECO:0000256" key="1">
    <source>
        <dbReference type="ARBA" id="ARBA00004571"/>
    </source>
</evidence>
<evidence type="ECO:0000313" key="14">
    <source>
        <dbReference type="EMBL" id="BAU58862.1"/>
    </source>
</evidence>
<keyword evidence="6 11" id="KW-0798">TonB box</keyword>
<dbReference type="Gene3D" id="2.40.170.20">
    <property type="entry name" value="TonB-dependent receptor, beta-barrel domain"/>
    <property type="match status" value="1"/>
</dbReference>
<dbReference type="PANTHER" id="PTHR30442:SF0">
    <property type="entry name" value="FE(3+) DICITRATE TRANSPORT PROTEIN FECA"/>
    <property type="match status" value="1"/>
</dbReference>
<feature type="domain" description="TonB-dependent receptor plug" evidence="13">
    <location>
        <begin position="47"/>
        <end position="157"/>
    </location>
</feature>
<evidence type="ECO:0000259" key="13">
    <source>
        <dbReference type="Pfam" id="PF07715"/>
    </source>
</evidence>
<comment type="subcellular location">
    <subcellularLocation>
        <location evidence="1 9">Cell outer membrane</location>
        <topology evidence="1 9">Multi-pass membrane protein</topology>
    </subcellularLocation>
</comment>
<dbReference type="Proteomes" id="UP000218890">
    <property type="component" value="Chromosome"/>
</dbReference>
<dbReference type="Pfam" id="PF00593">
    <property type="entry name" value="TonB_dep_Rec_b-barrel"/>
    <property type="match status" value="1"/>
</dbReference>
<comment type="similarity">
    <text evidence="9 11">Belongs to the TonB-dependent receptor family.</text>
</comment>
<dbReference type="PANTHER" id="PTHR30442">
    <property type="entry name" value="IRON III DICITRATE TRANSPORT PROTEIN FECA"/>
    <property type="match status" value="1"/>
</dbReference>
<evidence type="ECO:0000256" key="4">
    <source>
        <dbReference type="ARBA" id="ARBA00022692"/>
    </source>
</evidence>
<keyword evidence="2 9" id="KW-0813">Transport</keyword>
<dbReference type="Gene3D" id="2.170.130.10">
    <property type="entry name" value="TonB-dependent receptor, plug domain"/>
    <property type="match status" value="1"/>
</dbReference>
<keyword evidence="8 9" id="KW-0998">Cell outer membrane</keyword>
<dbReference type="InterPro" id="IPR036942">
    <property type="entry name" value="Beta-barrel_TonB_sf"/>
</dbReference>
<dbReference type="AlphaFoldDB" id="A0A0X8XBU3"/>
<keyword evidence="14" id="KW-0675">Receptor</keyword>
<dbReference type="Pfam" id="PF07715">
    <property type="entry name" value="Plug"/>
    <property type="match status" value="1"/>
</dbReference>
<keyword evidence="5" id="KW-0732">Signal</keyword>
<evidence type="ECO:0000256" key="11">
    <source>
        <dbReference type="RuleBase" id="RU003357"/>
    </source>
</evidence>
<dbReference type="PROSITE" id="PS51257">
    <property type="entry name" value="PROKAR_LIPOPROTEIN"/>
    <property type="match status" value="1"/>
</dbReference>
<dbReference type="InterPro" id="IPR010917">
    <property type="entry name" value="TonB_rcpt_CS"/>
</dbReference>
<evidence type="ECO:0000256" key="2">
    <source>
        <dbReference type="ARBA" id="ARBA00022448"/>
    </source>
</evidence>
<name>A0A0X8XBU3_HALHR</name>
<dbReference type="RefSeq" id="WP_096410152.1">
    <property type="nucleotide sequence ID" value="NZ_AP017372.2"/>
</dbReference>
<gene>
    <name evidence="14" type="ORF">HH1059_21530</name>
</gene>
<feature type="domain" description="TonB-dependent receptor-like beta-barrel" evidence="12">
    <location>
        <begin position="268"/>
        <end position="732"/>
    </location>
</feature>
<protein>
    <submittedName>
        <fullName evidence="14">TonB-dependent receptor</fullName>
    </submittedName>
</protein>